<evidence type="ECO:0000256" key="2">
    <source>
        <dbReference type="SAM" id="MobiDB-lite"/>
    </source>
</evidence>
<dbReference type="InterPro" id="IPR017884">
    <property type="entry name" value="SANT_dom"/>
</dbReference>
<dbReference type="PROSITE" id="PS50157">
    <property type="entry name" value="ZINC_FINGER_C2H2_2"/>
    <property type="match status" value="1"/>
</dbReference>
<comment type="caution">
    <text evidence="5">The sequence shown here is derived from an EMBL/GenBank/DDBJ whole genome shotgun (WGS) entry which is preliminary data.</text>
</comment>
<feature type="compositionally biased region" description="Acidic residues" evidence="2">
    <location>
        <begin position="114"/>
        <end position="127"/>
    </location>
</feature>
<reference evidence="5 6" key="1">
    <citation type="submission" date="2022-11" db="EMBL/GenBank/DDBJ databases">
        <title>Whole genome sequence of Eschrichtius robustus ER-17-0199.</title>
        <authorList>
            <person name="Bruniche-Olsen A."/>
            <person name="Black A.N."/>
            <person name="Fields C.J."/>
            <person name="Walden K."/>
            <person name="Dewoody J.A."/>
        </authorList>
    </citation>
    <scope>NUCLEOTIDE SEQUENCE [LARGE SCALE GENOMIC DNA]</scope>
    <source>
        <strain evidence="5">ER-17-0199</strain>
        <tissue evidence="5">Blubber</tissue>
    </source>
</reference>
<feature type="region of interest" description="Disordered" evidence="2">
    <location>
        <begin position="193"/>
        <end position="240"/>
    </location>
</feature>
<dbReference type="GO" id="GO:0000118">
    <property type="term" value="C:histone deacetylase complex"/>
    <property type="evidence" value="ECO:0007669"/>
    <property type="project" value="TreeGrafter"/>
</dbReference>
<dbReference type="EMBL" id="JAIQCJ010002178">
    <property type="protein sequence ID" value="KAJ8779982.1"/>
    <property type="molecule type" value="Genomic_DNA"/>
</dbReference>
<protein>
    <recommendedName>
        <fullName evidence="7">Transcriptional-regulating factor 1</fullName>
    </recommendedName>
</protein>
<name>A0AB34GL71_ESCRO</name>
<feature type="compositionally biased region" description="Low complexity" evidence="2">
    <location>
        <begin position="223"/>
        <end position="237"/>
    </location>
</feature>
<sequence>MVKSKTVAQCVEYYYTWKKIMRLGRKHRTRLSEIIDDCVVSEAAQVLLIQALLLPHAQVPKWLALVGDSQFPGVALGHGNNPSTNSLGGQGVNQEILSRGGLLRKAEEEAKTSEEDEEVQEEEEDPEEDRKSTREEESELPKSPEPPPGPVLASAEGPPLQALGQPSGSFICEMPNCGAVFSSRQALNGHARIHGGTNQVTKARGAVPSGKQKPGSAQSGYCSVKSSPSHSTTSGETDPTTIFPCKECGKVFSSIPGIYPLDARSTTTTTQLVFFKIKSRNAHMKTHRQQEEQQRQKAQKAAFAAEMAATIERTTGPVGPPGLLPLDQLSLIKPIKDVDILDDDVVQQLGGVMEEAEVVDTGLLLDDQDSVLLQGDTEL</sequence>
<dbReference type="PANTHER" id="PTHR16089:SF19">
    <property type="entry name" value="TRANSCRIPTIONAL-REGULATING FACTOR 1"/>
    <property type="match status" value="1"/>
</dbReference>
<dbReference type="PROSITE" id="PS51293">
    <property type="entry name" value="SANT"/>
    <property type="match status" value="1"/>
</dbReference>
<dbReference type="GO" id="GO:0005667">
    <property type="term" value="C:transcription regulator complex"/>
    <property type="evidence" value="ECO:0007669"/>
    <property type="project" value="TreeGrafter"/>
</dbReference>
<dbReference type="PROSITE" id="PS00028">
    <property type="entry name" value="ZINC_FINGER_C2H2_1"/>
    <property type="match status" value="1"/>
</dbReference>
<keyword evidence="6" id="KW-1185">Reference proteome</keyword>
<organism evidence="5 6">
    <name type="scientific">Eschrichtius robustus</name>
    <name type="common">California gray whale</name>
    <name type="synonym">Eschrichtius gibbosus</name>
    <dbReference type="NCBI Taxonomy" id="9764"/>
    <lineage>
        <taxon>Eukaryota</taxon>
        <taxon>Metazoa</taxon>
        <taxon>Chordata</taxon>
        <taxon>Craniata</taxon>
        <taxon>Vertebrata</taxon>
        <taxon>Euteleostomi</taxon>
        <taxon>Mammalia</taxon>
        <taxon>Eutheria</taxon>
        <taxon>Laurasiatheria</taxon>
        <taxon>Artiodactyla</taxon>
        <taxon>Whippomorpha</taxon>
        <taxon>Cetacea</taxon>
        <taxon>Mysticeti</taxon>
        <taxon>Eschrichtiidae</taxon>
        <taxon>Eschrichtius</taxon>
    </lineage>
</organism>
<evidence type="ECO:0000259" key="3">
    <source>
        <dbReference type="PROSITE" id="PS50157"/>
    </source>
</evidence>
<evidence type="ECO:0000313" key="6">
    <source>
        <dbReference type="Proteomes" id="UP001159641"/>
    </source>
</evidence>
<feature type="compositionally biased region" description="Basic and acidic residues" evidence="2">
    <location>
        <begin position="128"/>
        <end position="142"/>
    </location>
</feature>
<feature type="domain" description="C2H2-type" evidence="3">
    <location>
        <begin position="170"/>
        <end position="199"/>
    </location>
</feature>
<dbReference type="Proteomes" id="UP001159641">
    <property type="component" value="Unassembled WGS sequence"/>
</dbReference>
<evidence type="ECO:0000256" key="1">
    <source>
        <dbReference type="PROSITE-ProRule" id="PRU00042"/>
    </source>
</evidence>
<feature type="compositionally biased region" description="Basic and acidic residues" evidence="2">
    <location>
        <begin position="104"/>
        <end position="113"/>
    </location>
</feature>
<dbReference type="InterPro" id="IPR013087">
    <property type="entry name" value="Znf_C2H2_type"/>
</dbReference>
<dbReference type="SMART" id="SM00355">
    <property type="entry name" value="ZnF_C2H2"/>
    <property type="match status" value="1"/>
</dbReference>
<keyword evidence="1" id="KW-0479">Metal-binding</keyword>
<keyword evidence="1" id="KW-0863">Zinc-finger</keyword>
<dbReference type="GO" id="GO:0008270">
    <property type="term" value="F:zinc ion binding"/>
    <property type="evidence" value="ECO:0007669"/>
    <property type="project" value="UniProtKB-KW"/>
</dbReference>
<evidence type="ECO:0008006" key="7">
    <source>
        <dbReference type="Google" id="ProtNLM"/>
    </source>
</evidence>
<dbReference type="Gene3D" id="3.30.160.60">
    <property type="entry name" value="Classic Zinc Finger"/>
    <property type="match status" value="1"/>
</dbReference>
<dbReference type="GO" id="GO:0006357">
    <property type="term" value="P:regulation of transcription by RNA polymerase II"/>
    <property type="evidence" value="ECO:0007669"/>
    <property type="project" value="TreeGrafter"/>
</dbReference>
<evidence type="ECO:0000259" key="4">
    <source>
        <dbReference type="PROSITE" id="PS51293"/>
    </source>
</evidence>
<feature type="region of interest" description="Disordered" evidence="2">
    <location>
        <begin position="104"/>
        <end position="166"/>
    </location>
</feature>
<feature type="domain" description="SANT" evidence="4">
    <location>
        <begin position="1"/>
        <end position="22"/>
    </location>
</feature>
<keyword evidence="1" id="KW-0862">Zinc</keyword>
<accession>A0AB34GL71</accession>
<dbReference type="Pfam" id="PF13912">
    <property type="entry name" value="zf-C2H2_6"/>
    <property type="match status" value="2"/>
</dbReference>
<gene>
    <name evidence="5" type="ORF">J1605_012018</name>
</gene>
<proteinExistence type="predicted"/>
<dbReference type="InterPro" id="IPR051066">
    <property type="entry name" value="Trans_reg/Corepressor"/>
</dbReference>
<dbReference type="GO" id="GO:0003714">
    <property type="term" value="F:transcription corepressor activity"/>
    <property type="evidence" value="ECO:0007669"/>
    <property type="project" value="TreeGrafter"/>
</dbReference>
<dbReference type="AlphaFoldDB" id="A0AB34GL71"/>
<dbReference type="PANTHER" id="PTHR16089">
    <property type="entry name" value="REST COREPRESSOR COREST PROTEIN-RELATED"/>
    <property type="match status" value="1"/>
</dbReference>
<evidence type="ECO:0000313" key="5">
    <source>
        <dbReference type="EMBL" id="KAJ8779982.1"/>
    </source>
</evidence>